<gene>
    <name evidence="2" type="ORF">VF724_16355</name>
</gene>
<proteinExistence type="predicted"/>
<evidence type="ECO:0000313" key="2">
    <source>
        <dbReference type="EMBL" id="MEB3103211.1"/>
    </source>
</evidence>
<comment type="caution">
    <text evidence="2">The sequence shown here is derived from an EMBL/GenBank/DDBJ whole genome shotgun (WGS) entry which is preliminary data.</text>
</comment>
<sequence>MKFLAWLGKMAVTAALLSAISVYTTYYVVNSYVANILQKMNIAAEGSGFDLNNFLAKLSDQVHTLTMGESVQKQNQQAVEQEKLKAESPASGQGPTSLDNTRQPQAAGTNGTEPGGDTVAVFGQNVDQAGHDSARQDQHVAVSTEQLQQTKEKMTNEDKMKVFSILAAKLPQDEMQKISGYMEDGITGGELKEIQTIMEKYLTENEYRELIQILKKY</sequence>
<accession>A0ABU5ZL17</accession>
<dbReference type="RefSeq" id="WP_371755340.1">
    <property type="nucleotide sequence ID" value="NZ_JAYJLD010000030.1"/>
</dbReference>
<reference evidence="2" key="1">
    <citation type="submission" date="2023-12" db="EMBL/GenBank/DDBJ databases">
        <title>Fervidustalea candida gen. nov., sp. nov., a novel member of the family Paenibacillaceae isolated from a geothermal area.</title>
        <authorList>
            <person name="Li W.-J."/>
            <person name="Jiao J.-Y."/>
            <person name="Chen Y."/>
        </authorList>
    </citation>
    <scope>NUCLEOTIDE SEQUENCE</scope>
    <source>
        <strain evidence="2">SYSU GA230002</strain>
    </source>
</reference>
<evidence type="ECO:0000256" key="1">
    <source>
        <dbReference type="SAM" id="MobiDB-lite"/>
    </source>
</evidence>
<protein>
    <recommendedName>
        <fullName evidence="4">Spore coat protein</fullName>
    </recommendedName>
</protein>
<evidence type="ECO:0000313" key="3">
    <source>
        <dbReference type="Proteomes" id="UP001310386"/>
    </source>
</evidence>
<name>A0ABU5ZL17_9BACL</name>
<dbReference type="Proteomes" id="UP001310386">
    <property type="component" value="Unassembled WGS sequence"/>
</dbReference>
<organism evidence="2 3">
    <name type="scientific">Ferviditalea candida</name>
    <dbReference type="NCBI Taxonomy" id="3108399"/>
    <lineage>
        <taxon>Bacteria</taxon>
        <taxon>Bacillati</taxon>
        <taxon>Bacillota</taxon>
        <taxon>Bacilli</taxon>
        <taxon>Bacillales</taxon>
        <taxon>Paenibacillaceae</taxon>
        <taxon>Ferviditalea</taxon>
    </lineage>
</organism>
<evidence type="ECO:0008006" key="4">
    <source>
        <dbReference type="Google" id="ProtNLM"/>
    </source>
</evidence>
<keyword evidence="3" id="KW-1185">Reference proteome</keyword>
<dbReference type="EMBL" id="JAYJLD010000030">
    <property type="protein sequence ID" value="MEB3103211.1"/>
    <property type="molecule type" value="Genomic_DNA"/>
</dbReference>
<feature type="region of interest" description="Disordered" evidence="1">
    <location>
        <begin position="70"/>
        <end position="119"/>
    </location>
</feature>
<feature type="compositionally biased region" description="Polar residues" evidence="1">
    <location>
        <begin position="70"/>
        <end position="79"/>
    </location>
</feature>
<feature type="compositionally biased region" description="Polar residues" evidence="1">
    <location>
        <begin position="90"/>
        <end position="112"/>
    </location>
</feature>